<sequence>MFPFLKKASASLIAISAVCFVPPAHAIDLNDFRLQDVVPILGEMKNLAKLSSNQQALWLQVEYKTKSIQRTRDERRQEIQMSVKNRLKEKAPELRDMIALMNQDDLATFQENKELREAWMGLYDALSDSQRDAVAQMLQDQLMRVADHPGGRGGEGRGEGRGAQGEGHKGRRGGGMGGGMNGGMGGGNPPGNGNL</sequence>
<feature type="signal peptide" evidence="2">
    <location>
        <begin position="1"/>
        <end position="26"/>
    </location>
</feature>
<evidence type="ECO:0000256" key="2">
    <source>
        <dbReference type="SAM" id="SignalP"/>
    </source>
</evidence>
<feature type="chain" id="PRO_5046055696" description="LTXXQ motif family protein" evidence="2">
    <location>
        <begin position="27"/>
        <end position="195"/>
    </location>
</feature>
<dbReference type="EMBL" id="CP133720">
    <property type="protein sequence ID" value="WMW80036.1"/>
    <property type="molecule type" value="Genomic_DNA"/>
</dbReference>
<keyword evidence="2" id="KW-0732">Signal</keyword>
<dbReference type="Proteomes" id="UP001181355">
    <property type="component" value="Chromosome"/>
</dbReference>
<evidence type="ECO:0000313" key="3">
    <source>
        <dbReference type="EMBL" id="WMW80036.1"/>
    </source>
</evidence>
<accession>A0ABY9RIX8</accession>
<proteinExistence type="predicted"/>
<evidence type="ECO:0008006" key="5">
    <source>
        <dbReference type="Google" id="ProtNLM"/>
    </source>
</evidence>
<organism evidence="3 4">
    <name type="scientific">Undibacterium cyanobacteriorum</name>
    <dbReference type="NCBI Taxonomy" id="3073561"/>
    <lineage>
        <taxon>Bacteria</taxon>
        <taxon>Pseudomonadati</taxon>
        <taxon>Pseudomonadota</taxon>
        <taxon>Betaproteobacteria</taxon>
        <taxon>Burkholderiales</taxon>
        <taxon>Oxalobacteraceae</taxon>
        <taxon>Undibacterium</taxon>
    </lineage>
</organism>
<dbReference type="RefSeq" id="WP_309481529.1">
    <property type="nucleotide sequence ID" value="NZ_CP133720.1"/>
</dbReference>
<protein>
    <recommendedName>
        <fullName evidence="5">LTXXQ motif family protein</fullName>
    </recommendedName>
</protein>
<gene>
    <name evidence="3" type="ORF">RF679_15490</name>
</gene>
<name>A0ABY9RIX8_9BURK</name>
<feature type="compositionally biased region" description="Basic and acidic residues" evidence="1">
    <location>
        <begin position="146"/>
        <end position="160"/>
    </location>
</feature>
<evidence type="ECO:0000256" key="1">
    <source>
        <dbReference type="SAM" id="MobiDB-lite"/>
    </source>
</evidence>
<keyword evidence="4" id="KW-1185">Reference proteome</keyword>
<feature type="region of interest" description="Disordered" evidence="1">
    <location>
        <begin position="146"/>
        <end position="195"/>
    </location>
</feature>
<evidence type="ECO:0000313" key="4">
    <source>
        <dbReference type="Proteomes" id="UP001181355"/>
    </source>
</evidence>
<feature type="compositionally biased region" description="Gly residues" evidence="1">
    <location>
        <begin position="173"/>
        <end position="195"/>
    </location>
</feature>
<reference evidence="3" key="1">
    <citation type="submission" date="2023-09" db="EMBL/GenBank/DDBJ databases">
        <title>Undibacterium sp. 20NA77.5 isolated from freshwater.</title>
        <authorList>
            <person name="Le V."/>
            <person name="Ko S.-R."/>
            <person name="Ahn C.-Y."/>
            <person name="Oh H.-M."/>
        </authorList>
    </citation>
    <scope>NUCLEOTIDE SEQUENCE</scope>
    <source>
        <strain evidence="3">20NA77.5</strain>
    </source>
</reference>